<name>A0A0G4NYQ3_PENC3</name>
<organism evidence="1 2">
    <name type="scientific">Penicillium camemberti (strain FM 013)</name>
    <dbReference type="NCBI Taxonomy" id="1429867"/>
    <lineage>
        <taxon>Eukaryota</taxon>
        <taxon>Fungi</taxon>
        <taxon>Dikarya</taxon>
        <taxon>Ascomycota</taxon>
        <taxon>Pezizomycotina</taxon>
        <taxon>Eurotiomycetes</taxon>
        <taxon>Eurotiomycetidae</taxon>
        <taxon>Eurotiales</taxon>
        <taxon>Aspergillaceae</taxon>
        <taxon>Penicillium</taxon>
    </lineage>
</organism>
<evidence type="ECO:0000313" key="2">
    <source>
        <dbReference type="Proteomes" id="UP000053732"/>
    </source>
</evidence>
<dbReference type="EMBL" id="HG793135">
    <property type="protein sequence ID" value="CRL19181.1"/>
    <property type="molecule type" value="Genomic_DNA"/>
</dbReference>
<reference evidence="1 2" key="1">
    <citation type="journal article" date="2014" name="Nat. Commun.">
        <title>Multiple recent horizontal transfers of a large genomic region in cheese making fungi.</title>
        <authorList>
            <person name="Cheeseman K."/>
            <person name="Ropars J."/>
            <person name="Renault P."/>
            <person name="Dupont J."/>
            <person name="Gouzy J."/>
            <person name="Branca A."/>
            <person name="Abraham A.L."/>
            <person name="Ceppi M."/>
            <person name="Conseiller E."/>
            <person name="Debuchy R."/>
            <person name="Malagnac F."/>
            <person name="Goarin A."/>
            <person name="Silar P."/>
            <person name="Lacoste S."/>
            <person name="Sallet E."/>
            <person name="Bensimon A."/>
            <person name="Giraud T."/>
            <person name="Brygoo Y."/>
        </authorList>
    </citation>
    <scope>NUCLEOTIDE SEQUENCE [LARGE SCALE GENOMIC DNA]</scope>
    <source>
        <strain evidence="2">FM 013</strain>
    </source>
</reference>
<keyword evidence="2" id="KW-1185">Reference proteome</keyword>
<dbReference type="Proteomes" id="UP000053732">
    <property type="component" value="Unassembled WGS sequence"/>
</dbReference>
<gene>
    <name evidence="1" type="ORF">PCAMFM013_S002g001051</name>
</gene>
<dbReference type="AlphaFoldDB" id="A0A0G4NYQ3"/>
<sequence>MPHLPSVCLGWALWVCDNAHHGGIRQYWWSPNMKVGSKPSTILKPYVDRLVRSQSRE</sequence>
<accession>A0A0G4NYQ3</accession>
<proteinExistence type="predicted"/>
<evidence type="ECO:0000313" key="1">
    <source>
        <dbReference type="EMBL" id="CRL19181.1"/>
    </source>
</evidence>
<protein>
    <submittedName>
        <fullName evidence="1">Str. FM013</fullName>
    </submittedName>
</protein>